<sequence>MPSKLFLCCLLAALACAAADKGGSDGAPKNSRCLTTSNLTCNLGEERRQFKNGKNVRVRCYPCRGGFYTPKVGDCCIACDNGFVQVNANNTATCIKCPGEGAVPSRDSATDTKMCMCKAGYQANGTTATGAITGCTPCPAGSASPNKTNSTTACQPCMDNTVAPTPGMSRCFECKNTSTAVNGTSCACPANFYLKAPRGRGPRPSPSPEPKLRLARLLLSEGGSSGSGKGKDDNPGKGSDDNPGKGKDDNPGKGKDDNPGKGGNDNPGKGGDDGPGKGGDDHSGGKGSDDDWKGFLRLTCEACNSTTIWSNPPNNTWGDCCPLGTSWNATSRACAQAA</sequence>
<evidence type="ECO:0008006" key="5">
    <source>
        <dbReference type="Google" id="ProtNLM"/>
    </source>
</evidence>
<feature type="chain" id="PRO_5016863304" description="Tyrosine-protein kinase ephrin type A/B receptor-like domain-containing protein" evidence="2">
    <location>
        <begin position="20"/>
        <end position="338"/>
    </location>
</feature>
<organism evidence="3 4">
    <name type="scientific">Tetradesmus obliquus</name>
    <name type="common">Green alga</name>
    <name type="synonym">Acutodesmus obliquus</name>
    <dbReference type="NCBI Taxonomy" id="3088"/>
    <lineage>
        <taxon>Eukaryota</taxon>
        <taxon>Viridiplantae</taxon>
        <taxon>Chlorophyta</taxon>
        <taxon>core chlorophytes</taxon>
        <taxon>Chlorophyceae</taxon>
        <taxon>CS clade</taxon>
        <taxon>Sphaeropleales</taxon>
        <taxon>Scenedesmaceae</taxon>
        <taxon>Tetradesmus</taxon>
    </lineage>
</organism>
<feature type="region of interest" description="Disordered" evidence="1">
    <location>
        <begin position="221"/>
        <end position="290"/>
    </location>
</feature>
<evidence type="ECO:0000256" key="1">
    <source>
        <dbReference type="SAM" id="MobiDB-lite"/>
    </source>
</evidence>
<name>A0A383W6G4_TETOB</name>
<dbReference type="SUPFAM" id="SSF57184">
    <property type="entry name" value="Growth factor receptor domain"/>
    <property type="match status" value="1"/>
</dbReference>
<keyword evidence="2" id="KW-0732">Signal</keyword>
<gene>
    <name evidence="3" type="ORF">BQ4739_LOCUS12929</name>
</gene>
<feature type="signal peptide" evidence="2">
    <location>
        <begin position="1"/>
        <end position="19"/>
    </location>
</feature>
<dbReference type="SMART" id="SM01411">
    <property type="entry name" value="Ephrin_rec_like"/>
    <property type="match status" value="2"/>
</dbReference>
<proteinExistence type="predicted"/>
<dbReference type="EMBL" id="FNXT01001159">
    <property type="protein sequence ID" value="SZX72783.1"/>
    <property type="molecule type" value="Genomic_DNA"/>
</dbReference>
<dbReference type="PROSITE" id="PS51257">
    <property type="entry name" value="PROKAR_LIPOPROTEIN"/>
    <property type="match status" value="1"/>
</dbReference>
<evidence type="ECO:0000313" key="3">
    <source>
        <dbReference type="EMBL" id="SZX72783.1"/>
    </source>
</evidence>
<evidence type="ECO:0000256" key="2">
    <source>
        <dbReference type="SAM" id="SignalP"/>
    </source>
</evidence>
<evidence type="ECO:0000313" key="4">
    <source>
        <dbReference type="Proteomes" id="UP000256970"/>
    </source>
</evidence>
<dbReference type="AlphaFoldDB" id="A0A383W6G4"/>
<feature type="compositionally biased region" description="Gly residues" evidence="1">
    <location>
        <begin position="260"/>
        <end position="269"/>
    </location>
</feature>
<reference evidence="3 4" key="1">
    <citation type="submission" date="2016-10" db="EMBL/GenBank/DDBJ databases">
        <authorList>
            <person name="Cai Z."/>
        </authorList>
    </citation>
    <scope>NUCLEOTIDE SEQUENCE [LARGE SCALE GENOMIC DNA]</scope>
</reference>
<protein>
    <recommendedName>
        <fullName evidence="5">Tyrosine-protein kinase ephrin type A/B receptor-like domain-containing protein</fullName>
    </recommendedName>
</protein>
<dbReference type="InterPro" id="IPR009030">
    <property type="entry name" value="Growth_fac_rcpt_cys_sf"/>
</dbReference>
<feature type="compositionally biased region" description="Basic and acidic residues" evidence="1">
    <location>
        <begin position="229"/>
        <end position="259"/>
    </location>
</feature>
<keyword evidence="4" id="KW-1185">Reference proteome</keyword>
<accession>A0A383W6G4</accession>
<dbReference type="Proteomes" id="UP000256970">
    <property type="component" value="Unassembled WGS sequence"/>
</dbReference>
<feature type="compositionally biased region" description="Basic and acidic residues" evidence="1">
    <location>
        <begin position="270"/>
        <end position="290"/>
    </location>
</feature>